<dbReference type="OMA" id="INCHEGE"/>
<name>A0A7R8UDX8_HERIL</name>
<reference evidence="2 3" key="1">
    <citation type="submission" date="2020-11" db="EMBL/GenBank/DDBJ databases">
        <authorList>
            <person name="Wallbank WR R."/>
            <person name="Pardo Diaz C."/>
            <person name="Kozak K."/>
            <person name="Martin S."/>
            <person name="Jiggins C."/>
            <person name="Moest M."/>
            <person name="Warren A I."/>
            <person name="Generalovic N T."/>
            <person name="Byers J.R.P. K."/>
            <person name="Montejo-Kovacevich G."/>
            <person name="Yen C E."/>
        </authorList>
    </citation>
    <scope>NUCLEOTIDE SEQUENCE [LARGE SCALE GENOMIC DNA]</scope>
</reference>
<accession>A0A7R8UDX8</accession>
<organism evidence="2 3">
    <name type="scientific">Hermetia illucens</name>
    <name type="common">Black soldier fly</name>
    <dbReference type="NCBI Taxonomy" id="343691"/>
    <lineage>
        <taxon>Eukaryota</taxon>
        <taxon>Metazoa</taxon>
        <taxon>Ecdysozoa</taxon>
        <taxon>Arthropoda</taxon>
        <taxon>Hexapoda</taxon>
        <taxon>Insecta</taxon>
        <taxon>Pterygota</taxon>
        <taxon>Neoptera</taxon>
        <taxon>Endopterygota</taxon>
        <taxon>Diptera</taxon>
        <taxon>Brachycera</taxon>
        <taxon>Stratiomyomorpha</taxon>
        <taxon>Stratiomyidae</taxon>
        <taxon>Hermetiinae</taxon>
        <taxon>Hermetia</taxon>
    </lineage>
</organism>
<feature type="chain" id="PRO_5031428681" evidence="1">
    <location>
        <begin position="22"/>
        <end position="268"/>
    </location>
</feature>
<gene>
    <name evidence="2" type="ORF">HERILL_LOCUS2177</name>
</gene>
<dbReference type="AlphaFoldDB" id="A0A7R8UDX8"/>
<keyword evidence="3" id="KW-1185">Reference proteome</keyword>
<evidence type="ECO:0000313" key="2">
    <source>
        <dbReference type="EMBL" id="CAD7078938.1"/>
    </source>
</evidence>
<dbReference type="EMBL" id="LR899009">
    <property type="protein sequence ID" value="CAD7078938.1"/>
    <property type="molecule type" value="Genomic_DNA"/>
</dbReference>
<sequence length="268" mass="29477">MIIWGILSLVLANHNGLFVKAEETDRTATFDQRQSGHYNIHISIQDVAIFDLEGNDFTDKKPGLEDYYYDDSDLTIKPIGAWLSSKPTLAPTTPTPIASQIDTNITSQSSLNATSDIPVMSSTQSTIEVDITNHLNTTQQFNEEVPKPMLTTKKPNVVILESEASTPKPVKIMHFPATLGTLIPVQVISEPLIQRGRHTAARPAVRHSDSMRNGTFIKSGIPSSTRQFANHGCRRGQIKDATGQCRSRRSTLLGKILSLIKSLTPSET</sequence>
<feature type="signal peptide" evidence="1">
    <location>
        <begin position="1"/>
        <end position="21"/>
    </location>
</feature>
<protein>
    <submittedName>
        <fullName evidence="2">Uncharacterized protein</fullName>
    </submittedName>
</protein>
<dbReference type="InParanoid" id="A0A7R8UDX8"/>
<proteinExistence type="predicted"/>
<evidence type="ECO:0000313" key="3">
    <source>
        <dbReference type="Proteomes" id="UP000594454"/>
    </source>
</evidence>
<dbReference type="OrthoDB" id="8007968at2759"/>
<dbReference type="Proteomes" id="UP000594454">
    <property type="component" value="Chromosome 1"/>
</dbReference>
<keyword evidence="1" id="KW-0732">Signal</keyword>
<evidence type="ECO:0000256" key="1">
    <source>
        <dbReference type="SAM" id="SignalP"/>
    </source>
</evidence>